<accession>A0A0N4XTG6</accession>
<dbReference type="Proteomes" id="UP000271162">
    <property type="component" value="Unassembled WGS sequence"/>
</dbReference>
<reference evidence="2 3" key="2">
    <citation type="submission" date="2018-11" db="EMBL/GenBank/DDBJ databases">
        <authorList>
            <consortium name="Pathogen Informatics"/>
        </authorList>
    </citation>
    <scope>NUCLEOTIDE SEQUENCE [LARGE SCALE GENOMIC DNA]</scope>
</reference>
<organism evidence="4">
    <name type="scientific">Nippostrongylus brasiliensis</name>
    <name type="common">Rat hookworm</name>
    <dbReference type="NCBI Taxonomy" id="27835"/>
    <lineage>
        <taxon>Eukaryota</taxon>
        <taxon>Metazoa</taxon>
        <taxon>Ecdysozoa</taxon>
        <taxon>Nematoda</taxon>
        <taxon>Chromadorea</taxon>
        <taxon>Rhabditida</taxon>
        <taxon>Rhabditina</taxon>
        <taxon>Rhabditomorpha</taxon>
        <taxon>Strongyloidea</taxon>
        <taxon>Heligmosomidae</taxon>
        <taxon>Nippostrongylus</taxon>
    </lineage>
</organism>
<evidence type="ECO:0000259" key="1">
    <source>
        <dbReference type="SMART" id="SM00587"/>
    </source>
</evidence>
<dbReference type="PANTHER" id="PTHR23020:SF8">
    <property type="entry name" value="CHK KINASE-LIKE DOMAIN-CONTAINING PROTEIN"/>
    <property type="match status" value="1"/>
</dbReference>
<evidence type="ECO:0000313" key="3">
    <source>
        <dbReference type="Proteomes" id="UP000271162"/>
    </source>
</evidence>
<protein>
    <submittedName>
        <fullName evidence="4">CHK domain-containing protein</fullName>
    </submittedName>
</protein>
<gene>
    <name evidence="2" type="ORF">NBR_LOCUS5893</name>
</gene>
<dbReference type="SMART" id="SM00587">
    <property type="entry name" value="CHK"/>
    <property type="match status" value="1"/>
</dbReference>
<proteinExistence type="predicted"/>
<dbReference type="InterPro" id="IPR015897">
    <property type="entry name" value="CHK_kinase-like"/>
</dbReference>
<evidence type="ECO:0000313" key="2">
    <source>
        <dbReference type="EMBL" id="VDL69482.1"/>
    </source>
</evidence>
<sequence length="261" mass="30341">MSKILLINPDWQNKDKELPQKFVVKILTQLVIQKFSKQASEQRNLPDRFADEEFMPKFATLQKLCHNAEVTVYKQLAKIPSEKLSVPKVLRYKAILEASTLDMAVEDRKCLIENPFTNVFGSIFRKEISHFGCSATDLVRVFSACLSGKDRQEKWEYLLEQFYGYLKEEVGDRKMPYTLEQLKESYRRFFPIGAFLVAPMIGPLYDAIFKSPDEDKKKKCLEIITEKTRCLVDDILDFHDRNKVIKDAIRDGVIDVANENQ</sequence>
<evidence type="ECO:0000313" key="4">
    <source>
        <dbReference type="WBParaSite" id="NBR_0000589201-mRNA-1"/>
    </source>
</evidence>
<name>A0A0N4XTG6_NIPBR</name>
<feature type="domain" description="CHK kinase-like" evidence="1">
    <location>
        <begin position="30"/>
        <end position="172"/>
    </location>
</feature>
<dbReference type="InterPro" id="IPR012877">
    <property type="entry name" value="Dhs-27"/>
</dbReference>
<dbReference type="PANTHER" id="PTHR23020">
    <property type="entry name" value="UNCHARACTERIZED NUCLEAR HORMONE RECEPTOR-RELATED"/>
    <property type="match status" value="1"/>
</dbReference>
<dbReference type="Pfam" id="PF07914">
    <property type="entry name" value="DUF1679"/>
    <property type="match status" value="2"/>
</dbReference>
<dbReference type="InterPro" id="IPR052961">
    <property type="entry name" value="Oxido-Kinase-like_Enzymes"/>
</dbReference>
<keyword evidence="3" id="KW-1185">Reference proteome</keyword>
<dbReference type="WBParaSite" id="NBR_0000589201-mRNA-1">
    <property type="protein sequence ID" value="NBR_0000589201-mRNA-1"/>
    <property type="gene ID" value="NBR_0000589201"/>
</dbReference>
<dbReference type="AlphaFoldDB" id="A0A0N4XTG6"/>
<reference evidence="4" key="1">
    <citation type="submission" date="2017-02" db="UniProtKB">
        <authorList>
            <consortium name="WormBaseParasite"/>
        </authorList>
    </citation>
    <scope>IDENTIFICATION</scope>
</reference>
<dbReference type="EMBL" id="UYSL01019763">
    <property type="protein sequence ID" value="VDL69482.1"/>
    <property type="molecule type" value="Genomic_DNA"/>
</dbReference>